<reference evidence="2" key="1">
    <citation type="journal article" date="2015" name="Nature">
        <title>Complex archaea that bridge the gap between prokaryotes and eukaryotes.</title>
        <authorList>
            <person name="Spang A."/>
            <person name="Saw J.H."/>
            <person name="Jorgensen S.L."/>
            <person name="Zaremba-Niedzwiedzka K."/>
            <person name="Martijn J."/>
            <person name="Lind A.E."/>
            <person name="van Eijk R."/>
            <person name="Schleper C."/>
            <person name="Guy L."/>
            <person name="Ettema T.J."/>
        </authorList>
    </citation>
    <scope>NUCLEOTIDE SEQUENCE</scope>
</reference>
<evidence type="ECO:0000256" key="1">
    <source>
        <dbReference type="SAM" id="Phobius"/>
    </source>
</evidence>
<feature type="non-terminal residue" evidence="2">
    <location>
        <position position="955"/>
    </location>
</feature>
<sequence length="955" mass="107641">MKDAVSIFIITNWTVAQDPDNNLVANFESNNFIYGASAYESITRGRVKQVYMILNSTNNATYYLTQDLNDATNGWKDYDTFIVKMGFLNPEVLKSLNVSFFYDNAGQETYIGYANVTLDMFEDDSGAVYIRLPDSPDFQYFTVANNAHITFSPTFYQHEDYLGFFYEKGLPTFQTVEWASDDVENGYLPLDLEIKVEKYRSASNLNGMTQEAINNIATMQAIEQNILEYTYQYKQAQNTQKGLSEMFYTVFITTISTLITVGITLGISHFIKPPSVAVDFAGLKYYDSLIVGANSAATNTIMGVLGGAVSQSTKLALITSPIKESIQEIFVDPYIETIVSNIVASVGGDVALQVLFSSLVEGGREGISGPLSQFFFGETQTDTQGLVNTQHLYQEINPTDQNAAEYNIETREYSLTYSPKLSSFIKTGASLILGAALMSVGGPMFFGATIASGLVTLQSISKDFKVQKTIIHNIVSQNLLDNYYQAADSSRSEISSFDQKFTEIPSGIIKNTLKLRPGRDPFGMPINQYSRNQIYFKTPEGDIDRILDNSNDLQSRQQSKKAENKKELKVKTQASLLQFTGSKNLKLKRNRRVTVPGVEERLIQQVTKTRNWIDAVWAAGNAFGIIYLWTNTLNGKIMWGRTEQSLNAYTGVVPISDRIYTYIEKAEKYRSRDGTIYNDMHDIYVSAGGGIEGRKAILDTFTVEVFEIIPATNFNHDTKYIEALEDWWIDLTDSTNPAIGYNVRGGNIGGHKGHSKKDVDPGQLKMLIKSGFSQKQIADYFDVDRKTIFNRIKENWPETKGNWYDVRRLLLKPNLIKYVKQGYSQQEIRSFFPSPDSEDGLISRSQLYNIFKDCFEGKTFDDLQKLYLGNIIDSLIEQGFTTPSQIASNIKAMDTKRVWTFLVTNKIDYATSLISSYISKGFVTTIQLAGQLDIEQWNVERILKKNMRGLRTEKL</sequence>
<gene>
    <name evidence="2" type="ORF">LCGC14_1463160</name>
</gene>
<dbReference type="Gene3D" id="3.40.1440.10">
    <property type="entry name" value="GIY-YIG endonuclease"/>
    <property type="match status" value="1"/>
</dbReference>
<protein>
    <submittedName>
        <fullName evidence="2">Uncharacterized protein</fullName>
    </submittedName>
</protein>
<comment type="caution">
    <text evidence="2">The sequence shown here is derived from an EMBL/GenBank/DDBJ whole genome shotgun (WGS) entry which is preliminary data.</text>
</comment>
<proteinExistence type="predicted"/>
<dbReference type="AlphaFoldDB" id="A0A0F9K0I0"/>
<dbReference type="InterPro" id="IPR035901">
    <property type="entry name" value="GIY-YIG_endonuc_sf"/>
</dbReference>
<organism evidence="2">
    <name type="scientific">marine sediment metagenome</name>
    <dbReference type="NCBI Taxonomy" id="412755"/>
    <lineage>
        <taxon>unclassified sequences</taxon>
        <taxon>metagenomes</taxon>
        <taxon>ecological metagenomes</taxon>
    </lineage>
</organism>
<keyword evidence="1" id="KW-0812">Transmembrane</keyword>
<keyword evidence="1" id="KW-0472">Membrane</keyword>
<accession>A0A0F9K0I0</accession>
<feature type="transmembrane region" description="Helical" evidence="1">
    <location>
        <begin position="246"/>
        <end position="267"/>
    </location>
</feature>
<name>A0A0F9K0I0_9ZZZZ</name>
<evidence type="ECO:0000313" key="2">
    <source>
        <dbReference type="EMBL" id="KKM68211.1"/>
    </source>
</evidence>
<dbReference type="EMBL" id="LAZR01010209">
    <property type="protein sequence ID" value="KKM68211.1"/>
    <property type="molecule type" value="Genomic_DNA"/>
</dbReference>
<feature type="transmembrane region" description="Helical" evidence="1">
    <location>
        <begin position="431"/>
        <end position="455"/>
    </location>
</feature>
<keyword evidence="1" id="KW-1133">Transmembrane helix</keyword>